<reference evidence="2 3" key="1">
    <citation type="submission" date="2016-10" db="EMBL/GenBank/DDBJ databases">
        <title>Complete genome sequences of three Cupriavidus strains isolated from various Malaysian environments.</title>
        <authorList>
            <person name="Abdullah A.A.-A."/>
            <person name="Shafie N.A.H."/>
            <person name="Lau N.S."/>
        </authorList>
    </citation>
    <scope>NUCLEOTIDE SEQUENCE [LARGE SCALE GENOMIC DNA]</scope>
    <source>
        <strain evidence="2 3">USMAA1020</strain>
    </source>
</reference>
<proteinExistence type="predicted"/>
<evidence type="ECO:0000313" key="3">
    <source>
        <dbReference type="Proteomes" id="UP000177515"/>
    </source>
</evidence>
<name>A0ABM6FF93_9BURK</name>
<dbReference type="Proteomes" id="UP000177515">
    <property type="component" value="Chromosome 2"/>
</dbReference>
<gene>
    <name evidence="2" type="ORF">BKK80_34120</name>
</gene>
<sequence length="119" mass="12804">MRAGDFAIVRSLDGGVEYVVHLSAAAGPQCWRGTVVAIDREGQPALGGHGPELDDVVELDQSEMGVVIRGQRTPQRKRFWHRCQAAVRALSEGRRGRRHLGGEPLAGVDSLDPVDPGEA</sequence>
<keyword evidence="3" id="KW-1185">Reference proteome</keyword>
<evidence type="ECO:0000256" key="1">
    <source>
        <dbReference type="SAM" id="MobiDB-lite"/>
    </source>
</evidence>
<evidence type="ECO:0000313" key="2">
    <source>
        <dbReference type="EMBL" id="AOZ10581.1"/>
    </source>
</evidence>
<organism evidence="2 3">
    <name type="scientific">Cupriavidus malaysiensis</name>
    <dbReference type="NCBI Taxonomy" id="367825"/>
    <lineage>
        <taxon>Bacteria</taxon>
        <taxon>Pseudomonadati</taxon>
        <taxon>Pseudomonadota</taxon>
        <taxon>Betaproteobacteria</taxon>
        <taxon>Burkholderiales</taxon>
        <taxon>Burkholderiaceae</taxon>
        <taxon>Cupriavidus</taxon>
    </lineage>
</organism>
<feature type="region of interest" description="Disordered" evidence="1">
    <location>
        <begin position="93"/>
        <end position="119"/>
    </location>
</feature>
<dbReference type="EMBL" id="CP017755">
    <property type="protein sequence ID" value="AOZ10581.1"/>
    <property type="molecule type" value="Genomic_DNA"/>
</dbReference>
<accession>A0ABM6FF93</accession>
<protein>
    <submittedName>
        <fullName evidence="2">Uncharacterized protein</fullName>
    </submittedName>
</protein>